<reference evidence="6 7" key="1">
    <citation type="submission" date="2020-10" db="EMBL/GenBank/DDBJ databases">
        <title>Complete genome sequence of Paludibaculum fermentans P105T, a facultatively anaerobic acidobacterium capable of dissimilatory Fe(III) reduction.</title>
        <authorList>
            <person name="Dedysh S.N."/>
            <person name="Beletsky A.V."/>
            <person name="Kulichevskaya I.S."/>
            <person name="Mardanov A.V."/>
            <person name="Ravin N.V."/>
        </authorList>
    </citation>
    <scope>NUCLEOTIDE SEQUENCE [LARGE SCALE GENOMIC DNA]</scope>
    <source>
        <strain evidence="6 7">P105</strain>
    </source>
</reference>
<dbReference type="GO" id="GO:0043024">
    <property type="term" value="F:ribosomal small subunit binding"/>
    <property type="evidence" value="ECO:0007669"/>
    <property type="project" value="TreeGrafter"/>
</dbReference>
<accession>A0A7S7NLZ1</accession>
<dbReference type="EMBL" id="CP063849">
    <property type="protein sequence ID" value="QOY86081.1"/>
    <property type="molecule type" value="Genomic_DNA"/>
</dbReference>
<dbReference type="InterPro" id="IPR036567">
    <property type="entry name" value="RHF-like"/>
</dbReference>
<dbReference type="InterPro" id="IPR038416">
    <property type="entry name" value="Ribosom_S30AE_C_sf"/>
</dbReference>
<dbReference type="SUPFAM" id="SSF69754">
    <property type="entry name" value="Ribosome binding protein Y (YfiA homologue)"/>
    <property type="match status" value="1"/>
</dbReference>
<evidence type="ECO:0000313" key="7">
    <source>
        <dbReference type="Proteomes" id="UP000593892"/>
    </source>
</evidence>
<dbReference type="PANTHER" id="PTHR33231">
    <property type="entry name" value="30S RIBOSOMAL PROTEIN"/>
    <property type="match status" value="1"/>
</dbReference>
<dbReference type="Proteomes" id="UP000593892">
    <property type="component" value="Chromosome"/>
</dbReference>
<dbReference type="RefSeq" id="WP_194447750.1">
    <property type="nucleotide sequence ID" value="NZ_CP063849.1"/>
</dbReference>
<protein>
    <recommendedName>
        <fullName evidence="3">Ribosome hibernation promoting factor</fullName>
    </recommendedName>
</protein>
<organism evidence="6 7">
    <name type="scientific">Paludibaculum fermentans</name>
    <dbReference type="NCBI Taxonomy" id="1473598"/>
    <lineage>
        <taxon>Bacteria</taxon>
        <taxon>Pseudomonadati</taxon>
        <taxon>Acidobacteriota</taxon>
        <taxon>Terriglobia</taxon>
        <taxon>Bryobacterales</taxon>
        <taxon>Bryobacteraceae</taxon>
        <taxon>Paludibaculum</taxon>
    </lineage>
</organism>
<gene>
    <name evidence="6" type="ORF">IRI77_25155</name>
</gene>
<dbReference type="AlphaFoldDB" id="A0A7S7NLZ1"/>
<feature type="compositionally biased region" description="Basic residues" evidence="4">
    <location>
        <begin position="123"/>
        <end position="136"/>
    </location>
</feature>
<comment type="subunit">
    <text evidence="2">Associates exclusively with 100S ribosomes, which are dimers of 70S ribosomes.</text>
</comment>
<evidence type="ECO:0000256" key="1">
    <source>
        <dbReference type="ARBA" id="ARBA00022845"/>
    </source>
</evidence>
<sequence length="191" mass="21321">MKITFTGKQDKLNPSQERKLAMAFSRLSKLLERRGEKEAQVILSVQRHLQHAEVRVNFYDHTLVGAGAATDQFAATMEAVDKVEKQALKNREKWRDTKRDGTKRTAAEIAEPLVAVPAAKPAKASKAKPVKSKPAKVVKANGKSSGKPMTVDEAMIAMEEDRDYMVFRDCETDKVSVLIRRRDGKVDLVEA</sequence>
<name>A0A7S7NLZ1_PALFE</name>
<evidence type="ECO:0000256" key="2">
    <source>
        <dbReference type="ARBA" id="ARBA00038695"/>
    </source>
</evidence>
<evidence type="ECO:0000259" key="5">
    <source>
        <dbReference type="Pfam" id="PF16321"/>
    </source>
</evidence>
<feature type="domain" description="Sigma 54 modulation/S30EA ribosomal protein C-terminal" evidence="5">
    <location>
        <begin position="143"/>
        <end position="186"/>
    </location>
</feature>
<dbReference type="Gene3D" id="3.30.160.100">
    <property type="entry name" value="Ribosome hibernation promotion factor-like"/>
    <property type="match status" value="1"/>
</dbReference>
<dbReference type="GO" id="GO:0045900">
    <property type="term" value="P:negative regulation of translational elongation"/>
    <property type="evidence" value="ECO:0007669"/>
    <property type="project" value="TreeGrafter"/>
</dbReference>
<dbReference type="Pfam" id="PF02482">
    <property type="entry name" value="Ribosomal_S30AE"/>
    <property type="match status" value="1"/>
</dbReference>
<dbReference type="GO" id="GO:0022627">
    <property type="term" value="C:cytosolic small ribosomal subunit"/>
    <property type="evidence" value="ECO:0007669"/>
    <property type="project" value="TreeGrafter"/>
</dbReference>
<dbReference type="Pfam" id="PF16321">
    <property type="entry name" value="Ribosom_S30AE_C"/>
    <property type="match status" value="1"/>
</dbReference>
<feature type="region of interest" description="Disordered" evidence="4">
    <location>
        <begin position="120"/>
        <end position="148"/>
    </location>
</feature>
<dbReference type="InterPro" id="IPR050574">
    <property type="entry name" value="HPF/YfiA_ribosome-assoc"/>
</dbReference>
<dbReference type="InterPro" id="IPR032528">
    <property type="entry name" value="Ribosom_S30AE_C"/>
</dbReference>
<evidence type="ECO:0000256" key="4">
    <source>
        <dbReference type="SAM" id="MobiDB-lite"/>
    </source>
</evidence>
<dbReference type="InterPro" id="IPR003489">
    <property type="entry name" value="RHF/RaiA"/>
</dbReference>
<evidence type="ECO:0000256" key="3">
    <source>
        <dbReference type="ARBA" id="ARBA00041148"/>
    </source>
</evidence>
<dbReference type="KEGG" id="pfer:IRI77_25155"/>
<proteinExistence type="predicted"/>
<evidence type="ECO:0000313" key="6">
    <source>
        <dbReference type="EMBL" id="QOY86081.1"/>
    </source>
</evidence>
<dbReference type="Gene3D" id="3.30.505.50">
    <property type="entry name" value="Sigma 54 modulation/S30EA ribosomal protein, C-terminal domain"/>
    <property type="match status" value="1"/>
</dbReference>
<dbReference type="PANTHER" id="PTHR33231:SF1">
    <property type="entry name" value="30S RIBOSOMAL PROTEIN"/>
    <property type="match status" value="1"/>
</dbReference>
<keyword evidence="1" id="KW-0810">Translation regulation</keyword>
<keyword evidence="7" id="KW-1185">Reference proteome</keyword>